<evidence type="ECO:0000313" key="1">
    <source>
        <dbReference type="EMBL" id="OWF34236.1"/>
    </source>
</evidence>
<evidence type="ECO:0000313" key="2">
    <source>
        <dbReference type="Proteomes" id="UP000196649"/>
    </source>
</evidence>
<proteinExistence type="predicted"/>
<gene>
    <name evidence="1" type="ORF">LKACC12383_00149</name>
</gene>
<dbReference type="InterPro" id="IPR036610">
    <property type="entry name" value="PEBP-like_sf"/>
</dbReference>
<dbReference type="SUPFAM" id="SSF49777">
    <property type="entry name" value="PEBP-like"/>
    <property type="match status" value="1"/>
</dbReference>
<dbReference type="InterPro" id="IPR005247">
    <property type="entry name" value="YbhB_YbcL/LppC-like"/>
</dbReference>
<dbReference type="Pfam" id="PF01161">
    <property type="entry name" value="PBP"/>
    <property type="match status" value="1"/>
</dbReference>
<reference evidence="1 2" key="1">
    <citation type="submission" date="2017-03" db="EMBL/GenBank/DDBJ databases">
        <title>Genome sequence of Lactobacillus kimchii KACC 12383.</title>
        <authorList>
            <person name="Chun J."/>
        </authorList>
    </citation>
    <scope>NUCLEOTIDE SEQUENCE [LARGE SCALE GENOMIC DNA]</scope>
    <source>
        <strain evidence="1 2">KACC 12383</strain>
    </source>
</reference>
<organism evidence="1 2">
    <name type="scientific">Companilactobacillus kimchii</name>
    <dbReference type="NCBI Taxonomy" id="2801452"/>
    <lineage>
        <taxon>Bacteria</taxon>
        <taxon>Bacillati</taxon>
        <taxon>Bacillota</taxon>
        <taxon>Bacilli</taxon>
        <taxon>Lactobacillales</taxon>
        <taxon>Lactobacillaceae</taxon>
        <taxon>Companilactobacillus</taxon>
    </lineage>
</organism>
<accession>A0A210PCP4</accession>
<dbReference type="InterPro" id="IPR008914">
    <property type="entry name" value="PEBP"/>
</dbReference>
<dbReference type="RefSeq" id="WP_054642239.1">
    <property type="nucleotide sequence ID" value="NZ_LNUB01000004.1"/>
</dbReference>
<dbReference type="EMBL" id="MXAL01000001">
    <property type="protein sequence ID" value="OWF34236.1"/>
    <property type="molecule type" value="Genomic_DNA"/>
</dbReference>
<comment type="caution">
    <text evidence="1">The sequence shown here is derived from an EMBL/GenBank/DDBJ whole genome shotgun (WGS) entry which is preliminary data.</text>
</comment>
<dbReference type="CDD" id="cd00865">
    <property type="entry name" value="PEBP_bact_arch"/>
    <property type="match status" value="1"/>
</dbReference>
<name>A0A210PCP4_9LACO</name>
<sequence>MKISVDLENHFIPDKYSKLAEIKQSNQPIISFPIKLEDLPDKTKYLAISLIDYDAVPRTGFPFIHWLAVDIPVTGQIPEDFSRNFTGPQGKNAWFSRFYDLDDEYVMNHYAGPVPPDKSHTYTLTVYALSGATKLNNGFFYNEFREAIKNKVIEQTELGLKAKN</sequence>
<protein>
    <recommendedName>
        <fullName evidence="3">Phospholipid-binding protein</fullName>
    </recommendedName>
</protein>
<dbReference type="Proteomes" id="UP000196649">
    <property type="component" value="Unassembled WGS sequence"/>
</dbReference>
<dbReference type="NCBIfam" id="TIGR00481">
    <property type="entry name" value="YbhB/YbcL family Raf kinase inhibitor-like protein"/>
    <property type="match status" value="1"/>
</dbReference>
<dbReference type="AlphaFoldDB" id="A0A210PCP4"/>
<evidence type="ECO:0008006" key="3">
    <source>
        <dbReference type="Google" id="ProtNLM"/>
    </source>
</evidence>
<dbReference type="Gene3D" id="3.90.280.10">
    <property type="entry name" value="PEBP-like"/>
    <property type="match status" value="1"/>
</dbReference>